<dbReference type="InterPro" id="IPR030393">
    <property type="entry name" value="G_ENGB_dom"/>
</dbReference>
<gene>
    <name evidence="10" type="primary">engB</name>
    <name evidence="13" type="synonym">yihA</name>
    <name evidence="12" type="ORF">DQL93_07405</name>
    <name evidence="13" type="ORF">LOB85_00030</name>
</gene>
<dbReference type="PRINTS" id="PR00449">
    <property type="entry name" value="RASTRNSFRMNG"/>
</dbReference>
<dbReference type="Proteomes" id="UP001200334">
    <property type="component" value="Unassembled WGS sequence"/>
</dbReference>
<evidence type="ECO:0000256" key="3">
    <source>
        <dbReference type="ARBA" id="ARBA00022618"/>
    </source>
</evidence>
<dbReference type="PROSITE" id="PS51706">
    <property type="entry name" value="G_ENGB"/>
    <property type="match status" value="1"/>
</dbReference>
<evidence type="ECO:0000256" key="8">
    <source>
        <dbReference type="ARBA" id="ARBA00023210"/>
    </source>
</evidence>
<comment type="cofactor">
    <cofactor evidence="1">
        <name>Mg(2+)</name>
        <dbReference type="ChEBI" id="CHEBI:18420"/>
    </cofactor>
</comment>
<organism evidence="12">
    <name type="scientific">Lactobacillus delbrueckii subsp. lactis</name>
    <dbReference type="NCBI Taxonomy" id="29397"/>
    <lineage>
        <taxon>Bacteria</taxon>
        <taxon>Bacillati</taxon>
        <taxon>Bacillota</taxon>
        <taxon>Bacilli</taxon>
        <taxon>Lactobacillales</taxon>
        <taxon>Lactobacillaceae</taxon>
        <taxon>Lactobacillus</taxon>
    </lineage>
</organism>
<dbReference type="InterPro" id="IPR019987">
    <property type="entry name" value="GTP-bd_ribosome_bio_YsxC"/>
</dbReference>
<name>A0A061C7D6_LACDL</name>
<dbReference type="InterPro" id="IPR027417">
    <property type="entry name" value="P-loop_NTPase"/>
</dbReference>
<dbReference type="InterPro" id="IPR006073">
    <property type="entry name" value="GTP-bd"/>
</dbReference>
<evidence type="ECO:0000256" key="5">
    <source>
        <dbReference type="ARBA" id="ARBA00022741"/>
    </source>
</evidence>
<sequence length="200" mass="22701">MIINQSEFSVSAVKVSQYPEGGLDEIALAGRSNVGKSSFINTLLQRKNLARTSSSPGKTQTLNFYRVDSDQADFYLVDVPGYGYAKVSKKQREEFGEMIQDYLETRAYLKGLILLIDGRHEPTADDIAMYDYAQYLNLPILLVATKMDKIKKNAFNKTEAAFRKHLNLNKDNVTFLPFSSVTKLNVDQVKDWIQARLDEE</sequence>
<dbReference type="GO" id="GO:0005829">
    <property type="term" value="C:cytosol"/>
    <property type="evidence" value="ECO:0007669"/>
    <property type="project" value="TreeGrafter"/>
</dbReference>
<evidence type="ECO:0000313" key="12">
    <source>
        <dbReference type="EMBL" id="AZA16333.1"/>
    </source>
</evidence>
<keyword evidence="4" id="KW-0479">Metal-binding</keyword>
<evidence type="ECO:0000313" key="14">
    <source>
        <dbReference type="Proteomes" id="UP001200334"/>
    </source>
</evidence>
<dbReference type="Gene3D" id="3.40.50.300">
    <property type="entry name" value="P-loop containing nucleotide triphosphate hydrolases"/>
    <property type="match status" value="1"/>
</dbReference>
<dbReference type="AlphaFoldDB" id="A0A061C7D6"/>
<dbReference type="Pfam" id="PF01926">
    <property type="entry name" value="MMR_HSR1"/>
    <property type="match status" value="1"/>
</dbReference>
<comment type="function">
    <text evidence="10">Necessary for normal cell division and for the maintenance of normal septation.</text>
</comment>
<dbReference type="PANTHER" id="PTHR11649">
    <property type="entry name" value="MSS1/TRME-RELATED GTP-BINDING PROTEIN"/>
    <property type="match status" value="1"/>
</dbReference>
<dbReference type="SUPFAM" id="SSF52540">
    <property type="entry name" value="P-loop containing nucleoside triphosphate hydrolases"/>
    <property type="match status" value="1"/>
</dbReference>
<comment type="similarity">
    <text evidence="2 10">Belongs to the TRAFAC class TrmE-Era-EngA-EngB-Septin-like GTPase superfamily. EngB GTPase family.</text>
</comment>
<evidence type="ECO:0000256" key="9">
    <source>
        <dbReference type="ARBA" id="ARBA00023306"/>
    </source>
</evidence>
<feature type="domain" description="EngB-type G" evidence="11">
    <location>
        <begin position="22"/>
        <end position="199"/>
    </location>
</feature>
<evidence type="ECO:0000256" key="2">
    <source>
        <dbReference type="ARBA" id="ARBA00009638"/>
    </source>
</evidence>
<evidence type="ECO:0000259" key="11">
    <source>
        <dbReference type="PROSITE" id="PS51706"/>
    </source>
</evidence>
<evidence type="ECO:0000313" key="13">
    <source>
        <dbReference type="EMBL" id="MCD5562567.1"/>
    </source>
</evidence>
<evidence type="ECO:0000256" key="6">
    <source>
        <dbReference type="ARBA" id="ARBA00022842"/>
    </source>
</evidence>
<dbReference type="GO" id="GO:0000917">
    <property type="term" value="P:division septum assembly"/>
    <property type="evidence" value="ECO:0007669"/>
    <property type="project" value="UniProtKB-KW"/>
</dbReference>
<keyword evidence="5 10" id="KW-0547">Nucleotide-binding</keyword>
<dbReference type="FunFam" id="3.40.50.300:FF:000098">
    <property type="entry name" value="Probable GTP-binding protein EngB"/>
    <property type="match status" value="1"/>
</dbReference>
<dbReference type="RefSeq" id="WP_016396320.1">
    <property type="nucleotide sequence ID" value="NZ_CP046131.1"/>
</dbReference>
<accession>A0A061C7D6</accession>
<dbReference type="NCBIfam" id="TIGR03598">
    <property type="entry name" value="GTPase_YsxC"/>
    <property type="match status" value="1"/>
</dbReference>
<keyword evidence="3 10" id="KW-0132">Cell division</keyword>
<evidence type="ECO:0000256" key="1">
    <source>
        <dbReference type="ARBA" id="ARBA00001946"/>
    </source>
</evidence>
<keyword evidence="7 10" id="KW-0342">GTP-binding</keyword>
<keyword evidence="9 10" id="KW-0131">Cell cycle</keyword>
<dbReference type="PANTHER" id="PTHR11649:SF13">
    <property type="entry name" value="ENGB-TYPE G DOMAIN-CONTAINING PROTEIN"/>
    <property type="match status" value="1"/>
</dbReference>
<dbReference type="NCBIfam" id="TIGR00231">
    <property type="entry name" value="small_GTP"/>
    <property type="match status" value="1"/>
</dbReference>
<dbReference type="InterPro" id="IPR005225">
    <property type="entry name" value="Small_GTP-bd"/>
</dbReference>
<dbReference type="GO" id="GO:0005525">
    <property type="term" value="F:GTP binding"/>
    <property type="evidence" value="ECO:0007669"/>
    <property type="project" value="UniProtKB-UniRule"/>
</dbReference>
<evidence type="ECO:0000256" key="10">
    <source>
        <dbReference type="HAMAP-Rule" id="MF_00321"/>
    </source>
</evidence>
<keyword evidence="6" id="KW-0460">Magnesium</keyword>
<dbReference type="EMBL" id="JAJNUY010000001">
    <property type="protein sequence ID" value="MCD5562567.1"/>
    <property type="molecule type" value="Genomic_DNA"/>
</dbReference>
<evidence type="ECO:0000256" key="7">
    <source>
        <dbReference type="ARBA" id="ARBA00023134"/>
    </source>
</evidence>
<reference evidence="13 14" key="2">
    <citation type="submission" date="2021-12" db="EMBL/GenBank/DDBJ databases">
        <title>Antimicrobial susceptibility of Lactobacillus delbrueckii subsp. lactis obtained from milk products and other habitats.</title>
        <authorList>
            <person name="Shani N."/>
        </authorList>
    </citation>
    <scope>NUCLEOTIDE SEQUENCE [LARGE SCALE GENOMIC DNA]</scope>
    <source>
        <strain evidence="13 14">FAM 21755</strain>
    </source>
</reference>
<reference evidence="12" key="1">
    <citation type="submission" date="2018-07" db="EMBL/GenBank/DDBJ databases">
        <authorList>
            <person name="Somerville V."/>
        </authorList>
    </citation>
    <scope>NUCLEOTIDE SEQUENCE</scope>
    <source>
        <strain evidence="12">NWC_2_2</strain>
    </source>
</reference>
<proteinExistence type="inferred from homology"/>
<dbReference type="EMBL" id="CP031023">
    <property type="protein sequence ID" value="AZA16333.1"/>
    <property type="molecule type" value="Genomic_DNA"/>
</dbReference>
<evidence type="ECO:0000256" key="4">
    <source>
        <dbReference type="ARBA" id="ARBA00022723"/>
    </source>
</evidence>
<keyword evidence="8 10" id="KW-0717">Septation</keyword>
<dbReference type="HAMAP" id="MF_00321">
    <property type="entry name" value="GTPase_EngB"/>
    <property type="match status" value="1"/>
</dbReference>
<protein>
    <recommendedName>
        <fullName evidence="10">Probable GTP-binding protein EngB</fullName>
    </recommendedName>
</protein>
<dbReference type="CDD" id="cd01876">
    <property type="entry name" value="YihA_EngB"/>
    <property type="match status" value="1"/>
</dbReference>
<dbReference type="GO" id="GO:0046872">
    <property type="term" value="F:metal ion binding"/>
    <property type="evidence" value="ECO:0007669"/>
    <property type="project" value="UniProtKB-KW"/>
</dbReference>